<keyword evidence="3 8" id="KW-0819">tRNA processing</keyword>
<name>A0A2G4YRP9_9PROT</name>
<dbReference type="Pfam" id="PF00383">
    <property type="entry name" value="dCMP_cyt_deam_1"/>
    <property type="match status" value="1"/>
</dbReference>
<dbReference type="EMBL" id="PDEM01000020">
    <property type="protein sequence ID" value="PHZ85001.1"/>
    <property type="molecule type" value="Genomic_DNA"/>
</dbReference>
<dbReference type="PANTHER" id="PTHR11079:SF202">
    <property type="entry name" value="TRNA-SPECIFIC ADENOSINE DEAMINASE"/>
    <property type="match status" value="1"/>
</dbReference>
<dbReference type="GO" id="GO:0008270">
    <property type="term" value="F:zinc ion binding"/>
    <property type="evidence" value="ECO:0007669"/>
    <property type="project" value="UniProtKB-UniRule"/>
</dbReference>
<dbReference type="Gene3D" id="3.40.140.10">
    <property type="entry name" value="Cytidine Deaminase, domain 2"/>
    <property type="match status" value="1"/>
</dbReference>
<keyword evidence="6 8" id="KW-0862">Zinc</keyword>
<protein>
    <recommendedName>
        <fullName evidence="8">tRNA-specific adenosine deaminase</fullName>
        <ecNumber evidence="8">3.5.4.33</ecNumber>
    </recommendedName>
</protein>
<dbReference type="Proteomes" id="UP000229730">
    <property type="component" value="Unassembled WGS sequence"/>
</dbReference>
<evidence type="ECO:0000256" key="7">
    <source>
        <dbReference type="ARBA" id="ARBA00048045"/>
    </source>
</evidence>
<accession>A0A2G4YRP9</accession>
<dbReference type="PANTHER" id="PTHR11079">
    <property type="entry name" value="CYTOSINE DEAMINASE FAMILY MEMBER"/>
    <property type="match status" value="1"/>
</dbReference>
<evidence type="ECO:0000256" key="4">
    <source>
        <dbReference type="ARBA" id="ARBA00022723"/>
    </source>
</evidence>
<feature type="active site" description="Proton donor" evidence="8">
    <location>
        <position position="58"/>
    </location>
</feature>
<proteinExistence type="inferred from homology"/>
<feature type="domain" description="CMP/dCMP-type deaminase" evidence="9">
    <location>
        <begin position="3"/>
        <end position="114"/>
    </location>
</feature>
<evidence type="ECO:0000259" key="9">
    <source>
        <dbReference type="PROSITE" id="PS51747"/>
    </source>
</evidence>
<keyword evidence="11" id="KW-1185">Reference proteome</keyword>
<keyword evidence="4 8" id="KW-0479">Metal-binding</keyword>
<feature type="binding site" evidence="8">
    <location>
        <position position="89"/>
    </location>
    <ligand>
        <name>Zn(2+)</name>
        <dbReference type="ChEBI" id="CHEBI:29105"/>
        <note>catalytic</note>
    </ligand>
</feature>
<dbReference type="InterPro" id="IPR016192">
    <property type="entry name" value="APOBEC/CMP_deaminase_Zn-bd"/>
</dbReference>
<comment type="cofactor">
    <cofactor evidence="8">
        <name>Zn(2+)</name>
        <dbReference type="ChEBI" id="CHEBI:29105"/>
    </cofactor>
    <text evidence="8">Binds 1 zinc ion per subunit.</text>
</comment>
<dbReference type="OrthoDB" id="9802676at2"/>
<reference evidence="10 11" key="1">
    <citation type="submission" date="2017-10" db="EMBL/GenBank/DDBJ databases">
        <title>Frigbacter circumglobatus gen. nov. sp. nov., isolated from sediment cultured in situ.</title>
        <authorList>
            <person name="Zhao Z."/>
        </authorList>
    </citation>
    <scope>NUCLEOTIDE SEQUENCE [LARGE SCALE GENOMIC DNA]</scope>
    <source>
        <strain evidence="10 11">ZYL</strain>
    </source>
</reference>
<feature type="binding site" evidence="8">
    <location>
        <position position="56"/>
    </location>
    <ligand>
        <name>Zn(2+)</name>
        <dbReference type="ChEBI" id="CHEBI:29105"/>
        <note>catalytic</note>
    </ligand>
</feature>
<dbReference type="HAMAP" id="MF_00972">
    <property type="entry name" value="tRNA_aden_deaminase"/>
    <property type="match status" value="1"/>
</dbReference>
<evidence type="ECO:0000256" key="2">
    <source>
        <dbReference type="ARBA" id="ARBA00011738"/>
    </source>
</evidence>
<dbReference type="EC" id="3.5.4.33" evidence="8"/>
<dbReference type="SUPFAM" id="SSF53927">
    <property type="entry name" value="Cytidine deaminase-like"/>
    <property type="match status" value="1"/>
</dbReference>
<evidence type="ECO:0000256" key="3">
    <source>
        <dbReference type="ARBA" id="ARBA00022694"/>
    </source>
</evidence>
<dbReference type="InParanoid" id="A0A2G4YRP9"/>
<comment type="subunit">
    <text evidence="2 8">Homodimer.</text>
</comment>
<dbReference type="CDD" id="cd01285">
    <property type="entry name" value="nucleoside_deaminase"/>
    <property type="match status" value="1"/>
</dbReference>
<evidence type="ECO:0000256" key="1">
    <source>
        <dbReference type="ARBA" id="ARBA00010669"/>
    </source>
</evidence>
<feature type="binding site" evidence="8">
    <location>
        <position position="86"/>
    </location>
    <ligand>
        <name>Zn(2+)</name>
        <dbReference type="ChEBI" id="CHEBI:29105"/>
        <note>catalytic</note>
    </ligand>
</feature>
<comment type="caution">
    <text evidence="10">The sequence shown here is derived from an EMBL/GenBank/DDBJ whole genome shotgun (WGS) entry which is preliminary data.</text>
</comment>
<dbReference type="InterPro" id="IPR016193">
    <property type="entry name" value="Cytidine_deaminase-like"/>
</dbReference>
<comment type="catalytic activity">
    <reaction evidence="7 8">
        <text>adenosine(34) in tRNA + H2O + H(+) = inosine(34) in tRNA + NH4(+)</text>
        <dbReference type="Rhea" id="RHEA:43168"/>
        <dbReference type="Rhea" id="RHEA-COMP:10373"/>
        <dbReference type="Rhea" id="RHEA-COMP:10374"/>
        <dbReference type="ChEBI" id="CHEBI:15377"/>
        <dbReference type="ChEBI" id="CHEBI:15378"/>
        <dbReference type="ChEBI" id="CHEBI:28938"/>
        <dbReference type="ChEBI" id="CHEBI:74411"/>
        <dbReference type="ChEBI" id="CHEBI:82852"/>
        <dbReference type="EC" id="3.5.4.33"/>
    </reaction>
</comment>
<evidence type="ECO:0000313" key="11">
    <source>
        <dbReference type="Proteomes" id="UP000229730"/>
    </source>
</evidence>
<dbReference type="PROSITE" id="PS00903">
    <property type="entry name" value="CYT_DCMP_DEAMINASES_1"/>
    <property type="match status" value="1"/>
</dbReference>
<sequence>MSGHKNKYMELALKEAEKAALRGEVPVGAVIVAGDSGAVIAVASNRVMEDRDPSAHAELLAIRAACAALGSERLPGCDLYVTLEPCPMCAQLISFARLRRLYFAADDPKGGGVENGPRVLHASSCHHQPEIYGGIGARPAAQMLKKFFQARR</sequence>
<evidence type="ECO:0000256" key="8">
    <source>
        <dbReference type="HAMAP-Rule" id="MF_00972"/>
    </source>
</evidence>
<evidence type="ECO:0000313" key="10">
    <source>
        <dbReference type="EMBL" id="PHZ85001.1"/>
    </source>
</evidence>
<gene>
    <name evidence="8" type="primary">tadA</name>
    <name evidence="10" type="ORF">CRD36_09790</name>
</gene>
<evidence type="ECO:0000256" key="5">
    <source>
        <dbReference type="ARBA" id="ARBA00022801"/>
    </source>
</evidence>
<dbReference type="AlphaFoldDB" id="A0A2G4YRP9"/>
<dbReference type="GO" id="GO:0002100">
    <property type="term" value="P:tRNA wobble adenosine to inosine editing"/>
    <property type="evidence" value="ECO:0007669"/>
    <property type="project" value="UniProtKB-UniRule"/>
</dbReference>
<evidence type="ECO:0000256" key="6">
    <source>
        <dbReference type="ARBA" id="ARBA00022833"/>
    </source>
</evidence>
<dbReference type="InterPro" id="IPR028883">
    <property type="entry name" value="tRNA_aden_deaminase"/>
</dbReference>
<dbReference type="GO" id="GO:0052717">
    <property type="term" value="F:tRNA-specific adenosine-34 deaminase activity"/>
    <property type="evidence" value="ECO:0007669"/>
    <property type="project" value="UniProtKB-UniRule"/>
</dbReference>
<keyword evidence="5 8" id="KW-0378">Hydrolase</keyword>
<organism evidence="10 11">
    <name type="scientific">Paremcibacter congregatus</name>
    <dbReference type="NCBI Taxonomy" id="2043170"/>
    <lineage>
        <taxon>Bacteria</taxon>
        <taxon>Pseudomonadati</taxon>
        <taxon>Pseudomonadota</taxon>
        <taxon>Alphaproteobacteria</taxon>
        <taxon>Emcibacterales</taxon>
        <taxon>Emcibacteraceae</taxon>
        <taxon>Paremcibacter</taxon>
    </lineage>
</organism>
<dbReference type="PROSITE" id="PS51747">
    <property type="entry name" value="CYT_DCMP_DEAMINASES_2"/>
    <property type="match status" value="1"/>
</dbReference>
<dbReference type="InterPro" id="IPR002125">
    <property type="entry name" value="CMP_dCMP_dom"/>
</dbReference>
<comment type="similarity">
    <text evidence="1">Belongs to the cytidine and deoxycytidylate deaminase family. ADAT2 subfamily.</text>
</comment>
<comment type="function">
    <text evidence="8">Catalyzes the deamination of adenosine to inosine at the wobble position 34 of tRNA(Arg2).</text>
</comment>
<dbReference type="FunCoup" id="A0A2G4YRP9">
    <property type="interactions" value="430"/>
</dbReference>